<accession>A0A0G4I9R3</accession>
<dbReference type="AlphaFoldDB" id="A0A0G4I9R3"/>
<feature type="compositionally biased region" description="Basic and acidic residues" evidence="2">
    <location>
        <begin position="272"/>
        <end position="282"/>
    </location>
</feature>
<dbReference type="EMBL" id="CDMZ01005733">
    <property type="protein sequence ID" value="CEM53871.1"/>
    <property type="molecule type" value="Genomic_DNA"/>
</dbReference>
<proteinExistence type="predicted"/>
<feature type="coiled-coil region" evidence="1">
    <location>
        <begin position="1"/>
        <end position="28"/>
    </location>
</feature>
<keyword evidence="1" id="KW-0175">Coiled coil</keyword>
<evidence type="ECO:0000313" key="3">
    <source>
        <dbReference type="EMBL" id="CEM53871.1"/>
    </source>
</evidence>
<feature type="region of interest" description="Disordered" evidence="2">
    <location>
        <begin position="78"/>
        <end position="295"/>
    </location>
</feature>
<evidence type="ECO:0000256" key="1">
    <source>
        <dbReference type="SAM" id="Coils"/>
    </source>
</evidence>
<evidence type="ECO:0000256" key="2">
    <source>
        <dbReference type="SAM" id="MobiDB-lite"/>
    </source>
</evidence>
<feature type="compositionally biased region" description="Basic and acidic residues" evidence="2">
    <location>
        <begin position="226"/>
        <end position="244"/>
    </location>
</feature>
<reference evidence="3" key="1">
    <citation type="submission" date="2014-11" db="EMBL/GenBank/DDBJ databases">
        <authorList>
            <person name="Otto D Thomas"/>
            <person name="Naeem Raeece"/>
        </authorList>
    </citation>
    <scope>NUCLEOTIDE SEQUENCE</scope>
</reference>
<feature type="compositionally biased region" description="Basic and acidic residues" evidence="2">
    <location>
        <begin position="120"/>
        <end position="135"/>
    </location>
</feature>
<gene>
    <name evidence="3" type="ORF">Cvel_12317</name>
</gene>
<sequence length="295" mass="33521">MKRIEELIHREERRCRKLQRKEKEIEREAREEAEWCVIEALEETGMFNSRRTRIEQKEEVEEERRGPETELFERNKFAVLAEEADEKEEGMEEEGWKKDGKGKGRRERHTKGSGGCNRSCAEREKAKEQTQKEKAAFPLSNSDFARESGKTHHLPTKATGQDKAVKPKDPSWPLGEGGTGGLMATPEVLLTPVSGYRTGRGETLAITKQTEKKTVSPPPPLRVCRHSGEDGGRRELEERREPAAGERCQTWACDRSQSEMAGPRDGQGSWGREGREGRDGRVWKGGPGRKKKTKK</sequence>
<feature type="compositionally biased region" description="Acidic residues" evidence="2">
    <location>
        <begin position="82"/>
        <end position="93"/>
    </location>
</feature>
<dbReference type="VEuPathDB" id="CryptoDB:Cvel_12317"/>
<name>A0A0G4I9R3_9ALVE</name>
<protein>
    <submittedName>
        <fullName evidence="3">Uncharacterized protein</fullName>
    </submittedName>
</protein>
<organism evidence="3">
    <name type="scientific">Chromera velia CCMP2878</name>
    <dbReference type="NCBI Taxonomy" id="1169474"/>
    <lineage>
        <taxon>Eukaryota</taxon>
        <taxon>Sar</taxon>
        <taxon>Alveolata</taxon>
        <taxon>Colpodellida</taxon>
        <taxon>Chromeraceae</taxon>
        <taxon>Chromera</taxon>
    </lineage>
</organism>